<keyword evidence="3 6" id="KW-0812">Transmembrane</keyword>
<evidence type="ECO:0000256" key="3">
    <source>
        <dbReference type="ARBA" id="ARBA00022692"/>
    </source>
</evidence>
<dbReference type="Gene3D" id="1.20.1560.10">
    <property type="entry name" value="ABC transporter type 1, transmembrane domain"/>
    <property type="match status" value="1"/>
</dbReference>
<sequence>MFHSFFPKPKLFFLSFALWALVCVIGWYAKVQDLGGLLSLGSLFGVYFPAALAEGADAAAQAAFQSAQSTALDVWLYQYMAVCYGLFIGAWVVYGGQKWAKWSVVGSGLIVFITWFQVQVSVMINEWYGSFYDLIQKALSAPNSITLDEYFAQLFTFAGIAFVFIAVAVLNSFFVSHYVFRWRTAMNNHYASKWQQVRHIEGASQRIQEDTMRFASIVETLGVRFLDSMMTLLAFLPVLWGLSAYVKELPFIGEVPQALVFIAIIWSIIGTTLLAVAGIRLPGLEFKNQRVEAAYRKELVYGEDNAERAEPIKLSELFSNVRKNYFNLYANYLYFNIVRYGYLQAGVLVPLIALGPSIVAGALTLGIFQRISNAFSQVEGSFQFLVNSWTTIVELLSIYKRLKAFEAAIDDQPLPEEDSRYLETHPPAE</sequence>
<evidence type="ECO:0000256" key="4">
    <source>
        <dbReference type="ARBA" id="ARBA00022989"/>
    </source>
</evidence>
<feature type="transmembrane region" description="Helical" evidence="6">
    <location>
        <begin position="258"/>
        <end position="281"/>
    </location>
</feature>
<dbReference type="GO" id="GO:0015833">
    <property type="term" value="P:peptide transport"/>
    <property type="evidence" value="ECO:0007669"/>
    <property type="project" value="InterPro"/>
</dbReference>
<dbReference type="PANTHER" id="PTHR11384:SF59">
    <property type="entry name" value="LYSOSOMAL COBALAMIN TRANSPORTER ABCD4"/>
    <property type="match status" value="1"/>
</dbReference>
<evidence type="ECO:0000256" key="2">
    <source>
        <dbReference type="ARBA" id="ARBA00022448"/>
    </source>
</evidence>
<dbReference type="GO" id="GO:0005886">
    <property type="term" value="C:plasma membrane"/>
    <property type="evidence" value="ECO:0007669"/>
    <property type="project" value="UniProtKB-SubCell"/>
</dbReference>
<feature type="transmembrane region" description="Helical" evidence="6">
    <location>
        <begin position="150"/>
        <end position="180"/>
    </location>
</feature>
<comment type="subcellular location">
    <subcellularLocation>
        <location evidence="1">Cell membrane</location>
        <topology evidence="1">Multi-pass membrane protein</topology>
    </subcellularLocation>
</comment>
<evidence type="ECO:0000256" key="5">
    <source>
        <dbReference type="ARBA" id="ARBA00023136"/>
    </source>
</evidence>
<dbReference type="GO" id="GO:0005524">
    <property type="term" value="F:ATP binding"/>
    <property type="evidence" value="ECO:0007669"/>
    <property type="project" value="InterPro"/>
</dbReference>
<name>A0A847QXD1_9GAMM</name>
<dbReference type="Pfam" id="PF05992">
    <property type="entry name" value="SbmA_BacA"/>
    <property type="match status" value="1"/>
</dbReference>
<keyword evidence="2" id="KW-0813">Transport</keyword>
<dbReference type="GO" id="GO:1904680">
    <property type="term" value="F:peptide transmembrane transporter activity"/>
    <property type="evidence" value="ECO:0007669"/>
    <property type="project" value="InterPro"/>
</dbReference>
<feature type="transmembrane region" description="Helical" evidence="6">
    <location>
        <begin position="348"/>
        <end position="368"/>
    </location>
</feature>
<evidence type="ECO:0000256" key="1">
    <source>
        <dbReference type="ARBA" id="ARBA00004651"/>
    </source>
</evidence>
<keyword evidence="4 6" id="KW-1133">Transmembrane helix</keyword>
<dbReference type="InterPro" id="IPR050835">
    <property type="entry name" value="ABC_transporter_sub-D"/>
</dbReference>
<feature type="transmembrane region" description="Helical" evidence="6">
    <location>
        <begin position="76"/>
        <end position="95"/>
    </location>
</feature>
<dbReference type="RefSeq" id="WP_168825908.1">
    <property type="nucleotide sequence ID" value="NZ_CP073013.1"/>
</dbReference>
<dbReference type="SUPFAM" id="SSF90123">
    <property type="entry name" value="ABC transporter transmembrane region"/>
    <property type="match status" value="1"/>
</dbReference>
<feature type="transmembrane region" description="Helical" evidence="6">
    <location>
        <begin position="102"/>
        <end position="124"/>
    </location>
</feature>
<dbReference type="Proteomes" id="UP000586067">
    <property type="component" value="Unassembled WGS sequence"/>
</dbReference>
<comment type="caution">
    <text evidence="7">The sequence shown here is derived from an EMBL/GenBank/DDBJ whole genome shotgun (WGS) entry which is preliminary data.</text>
</comment>
<dbReference type="EMBL" id="JABAEK010000012">
    <property type="protein sequence ID" value="NLQ18288.1"/>
    <property type="molecule type" value="Genomic_DNA"/>
</dbReference>
<dbReference type="NCBIfam" id="NF009036">
    <property type="entry name" value="PRK12369.1"/>
    <property type="match status" value="1"/>
</dbReference>
<feature type="transmembrane region" description="Helical" evidence="6">
    <location>
        <begin position="221"/>
        <end position="246"/>
    </location>
</feature>
<proteinExistence type="predicted"/>
<protein>
    <submittedName>
        <fullName evidence="7">Peptide antibiotic transporter SbmA</fullName>
    </submittedName>
</protein>
<keyword evidence="8" id="KW-1185">Reference proteome</keyword>
<evidence type="ECO:0000313" key="8">
    <source>
        <dbReference type="Proteomes" id="UP000586067"/>
    </source>
</evidence>
<organism evidence="7 8">
    <name type="scientific">Marinomonas profundi</name>
    <dbReference type="NCBI Taxonomy" id="2726122"/>
    <lineage>
        <taxon>Bacteria</taxon>
        <taxon>Pseudomonadati</taxon>
        <taxon>Pseudomonadota</taxon>
        <taxon>Gammaproteobacteria</taxon>
        <taxon>Oceanospirillales</taxon>
        <taxon>Oceanospirillaceae</taxon>
        <taxon>Marinomonas</taxon>
    </lineage>
</organism>
<reference evidence="7 8" key="1">
    <citation type="submission" date="2020-04" db="EMBL/GenBank/DDBJ databases">
        <title>Marinomonas sp. M1K-6 isolated from the deep seawater of the Mariana Trench.</title>
        <authorList>
            <person name="Li Y."/>
        </authorList>
    </citation>
    <scope>NUCLEOTIDE SEQUENCE [LARGE SCALE GENOMIC DNA]</scope>
    <source>
        <strain evidence="7 8">M1K-6</strain>
    </source>
</reference>
<dbReference type="PANTHER" id="PTHR11384">
    <property type="entry name" value="ATP-BINDING CASSETTE, SUB-FAMILY D MEMBER"/>
    <property type="match status" value="1"/>
</dbReference>
<evidence type="ECO:0000313" key="7">
    <source>
        <dbReference type="EMBL" id="NLQ18288.1"/>
    </source>
</evidence>
<keyword evidence="5 6" id="KW-0472">Membrane</keyword>
<accession>A0A847QXD1</accession>
<dbReference type="NCBIfam" id="NF008306">
    <property type="entry name" value="PRK11098.1"/>
    <property type="match status" value="1"/>
</dbReference>
<gene>
    <name evidence="7" type="primary">sbmA</name>
    <name evidence="7" type="ORF">HGG82_11750</name>
</gene>
<evidence type="ECO:0000256" key="6">
    <source>
        <dbReference type="SAM" id="Phobius"/>
    </source>
</evidence>
<feature type="transmembrane region" description="Helical" evidence="6">
    <location>
        <begin position="12"/>
        <end position="29"/>
    </location>
</feature>
<dbReference type="AlphaFoldDB" id="A0A847QXD1"/>
<dbReference type="InterPro" id="IPR036640">
    <property type="entry name" value="ABC1_TM_sf"/>
</dbReference>
<dbReference type="InterPro" id="IPR009248">
    <property type="entry name" value="SbmA_BacA"/>
</dbReference>